<dbReference type="EMBL" id="CP012393">
    <property type="protein sequence ID" value="ANW91411.1"/>
    <property type="molecule type" value="Genomic_DNA"/>
</dbReference>
<proteinExistence type="predicted"/>
<evidence type="ECO:0000313" key="3">
    <source>
        <dbReference type="Proteomes" id="UP000092966"/>
    </source>
</evidence>
<protein>
    <submittedName>
        <fullName evidence="1">Uncharacterized protein</fullName>
    </submittedName>
</protein>
<dbReference type="Pfam" id="PF08809">
    <property type="entry name" value="DUF1799"/>
    <property type="match status" value="1"/>
</dbReference>
<evidence type="ECO:0000313" key="2">
    <source>
        <dbReference type="EMBL" id="PBJ87983.1"/>
    </source>
</evidence>
<reference evidence="2" key="3">
    <citation type="submission" date="2017-09" db="EMBL/GenBank/DDBJ databases">
        <authorList>
            <person name="Kretz C."/>
            <person name="Retchless A."/>
            <person name="Wang X."/>
        </authorList>
    </citation>
    <scope>NUCLEOTIDE SEQUENCE</scope>
    <source>
        <strain evidence="2">M26503</strain>
    </source>
</reference>
<accession>A0A1B1ZFE7</accession>
<evidence type="ECO:0000313" key="4">
    <source>
        <dbReference type="Proteomes" id="UP000217930"/>
    </source>
</evidence>
<evidence type="ECO:0000313" key="1">
    <source>
        <dbReference type="EMBL" id="ANW91411.1"/>
    </source>
</evidence>
<gene>
    <name evidence="2" type="ORF">CNQ34_09090</name>
    <name evidence="1" type="ORF">DE8555_0850</name>
</gene>
<dbReference type="AlphaFoldDB" id="A0A1B1ZFE7"/>
<reference evidence="1 3" key="1">
    <citation type="submission" date="2015-07" db="EMBL/GenBank/DDBJ databases">
        <title>Comparative genome sequencing reveals within-host evolution of Neisseria meningitidis during.</title>
        <authorList>
            <person name="Klughammer J."/>
            <person name="Dittrich M."/>
            <person name="Mueller T."/>
            <person name="Blom J."/>
            <person name="Goesmann A."/>
            <person name="Vogel U."/>
            <person name="Frosch M."/>
            <person name="Bock C."/>
            <person name="Schoen C."/>
        </authorList>
    </citation>
    <scope>NUCLEOTIDE SEQUENCE [LARGE SCALE GENOMIC DNA]</scope>
    <source>
        <strain evidence="1 3">DE8555</strain>
    </source>
</reference>
<dbReference type="EMBL" id="NTLY01000002">
    <property type="protein sequence ID" value="PBJ87983.1"/>
    <property type="molecule type" value="Genomic_DNA"/>
</dbReference>
<organism evidence="1 3">
    <name type="scientific">Neisseria meningitidis</name>
    <dbReference type="NCBI Taxonomy" id="487"/>
    <lineage>
        <taxon>Bacteria</taxon>
        <taxon>Pseudomonadati</taxon>
        <taxon>Pseudomonadota</taxon>
        <taxon>Betaproteobacteria</taxon>
        <taxon>Neisseriales</taxon>
        <taxon>Neisseriaceae</taxon>
        <taxon>Neisseria</taxon>
    </lineage>
</organism>
<dbReference type="RefSeq" id="WP_002220710.1">
    <property type="nucleotide sequence ID" value="NZ_CP007667.1"/>
</dbReference>
<dbReference type="InterPro" id="IPR014915">
    <property type="entry name" value="Phage_TLS_TfmB"/>
</dbReference>
<reference evidence="2 4" key="2">
    <citation type="journal article" date="2017" name="Clin. Infect. Dis.">
        <title>Increased Risk for Meningococcal Disease among Men who have Sex with Men in the United States, 2012-2015.</title>
        <authorList>
            <person name="Folaranmi T.A."/>
            <person name="Kretz C.B."/>
            <person name="Kamiya H."/>
            <person name="MacNeil J.R."/>
            <person name="Whaley M.J."/>
            <person name="Blain A."/>
            <person name="Antwi M."/>
            <person name="Dorsinville M."/>
            <person name="Pacilli M."/>
            <person name="Smith S."/>
            <person name="Civen R."/>
            <person name="Ngo V."/>
            <person name="Winter K."/>
            <person name="Harriman K."/>
            <person name="Wang X."/>
            <person name="Bowen V.B."/>
            <person name="Patel M."/>
            <person name="Martin S."/>
            <person name="Misegades L."/>
            <person name="Meyer S.A."/>
        </authorList>
    </citation>
    <scope>NUCLEOTIDE SEQUENCE [LARGE SCALE GENOMIC DNA]</scope>
    <source>
        <strain evidence="2 4">M26503</strain>
    </source>
</reference>
<dbReference type="Proteomes" id="UP000217930">
    <property type="component" value="Unassembled WGS sequence"/>
</dbReference>
<dbReference type="OMA" id="TEVWPEN"/>
<name>A0A1B1ZFE7_NEIME</name>
<sequence length="90" mass="10065">MNVFGFSADDFSEKETTFGVWPCNWQAVQLFIGVSTQWRIGMSGATGLDYSAVAAVMECGNIKSKKRKALLEKVRLMELEVLSMWAGEHE</sequence>
<dbReference type="Proteomes" id="UP000092966">
    <property type="component" value="Chromosome"/>
</dbReference>